<sequence length="109" mass="11876">MSIHLLHGKITNLRKAREGASFFFTDSDRTTMGVIAVAAAAVGLGSQAIAVASATTSVEEEADYLEFELDGQFVQGWVWRSPFREGDEVEVVVERDGRVATTSRSYASF</sequence>
<evidence type="ECO:0000313" key="2">
    <source>
        <dbReference type="Proteomes" id="UP001061302"/>
    </source>
</evidence>
<protein>
    <submittedName>
        <fullName evidence="1">Uncharacterized protein</fullName>
    </submittedName>
</protein>
<keyword evidence="2" id="KW-1185">Reference proteome</keyword>
<accession>A0ABY6DRE5</accession>
<gene>
    <name evidence="1" type="ORF">N8I74_08015</name>
</gene>
<dbReference type="RefSeq" id="WP_263126366.1">
    <property type="nucleotide sequence ID" value="NZ_CP106753.1"/>
</dbReference>
<name>A0ABY6DRE5_9NEIS</name>
<dbReference type="InterPro" id="IPR048130">
    <property type="entry name" value="T6SS_ExIF-like"/>
</dbReference>
<evidence type="ECO:0000313" key="1">
    <source>
        <dbReference type="EMBL" id="UXY16945.1"/>
    </source>
</evidence>
<dbReference type="NCBIfam" id="NF041560">
    <property type="entry name" value="T6SS_Burk_ExIF"/>
    <property type="match status" value="1"/>
</dbReference>
<organism evidence="1 2">
    <name type="scientific">Chitiniphilus purpureus</name>
    <dbReference type="NCBI Taxonomy" id="2981137"/>
    <lineage>
        <taxon>Bacteria</taxon>
        <taxon>Pseudomonadati</taxon>
        <taxon>Pseudomonadota</taxon>
        <taxon>Betaproteobacteria</taxon>
        <taxon>Neisseriales</taxon>
        <taxon>Chitinibacteraceae</taxon>
        <taxon>Chitiniphilus</taxon>
    </lineage>
</organism>
<dbReference type="Proteomes" id="UP001061302">
    <property type="component" value="Chromosome"/>
</dbReference>
<proteinExistence type="predicted"/>
<dbReference type="EMBL" id="CP106753">
    <property type="protein sequence ID" value="UXY16945.1"/>
    <property type="molecule type" value="Genomic_DNA"/>
</dbReference>
<reference evidence="1" key="1">
    <citation type="submission" date="2022-10" db="EMBL/GenBank/DDBJ databases">
        <title>Chitiniphilus purpureus sp. nov., a novel chitin-degrading bacterium isolated from crawfish pond sediment.</title>
        <authorList>
            <person name="Li K."/>
        </authorList>
    </citation>
    <scope>NUCLEOTIDE SEQUENCE</scope>
    <source>
        <strain evidence="1">CD1</strain>
    </source>
</reference>